<dbReference type="PANTHER" id="PTHR10272:SF0">
    <property type="entry name" value="PLATELET-ACTIVATING FACTOR ACETYLHYDROLASE"/>
    <property type="match status" value="1"/>
</dbReference>
<evidence type="ECO:0000256" key="2">
    <source>
        <dbReference type="ARBA" id="ARBA00022801"/>
    </source>
</evidence>
<keyword evidence="3" id="KW-0442">Lipid degradation</keyword>
<dbReference type="EMBL" id="BMAU01021180">
    <property type="protein sequence ID" value="GFX94786.1"/>
    <property type="molecule type" value="Genomic_DNA"/>
</dbReference>
<dbReference type="GO" id="GO:0016042">
    <property type="term" value="P:lipid catabolic process"/>
    <property type="evidence" value="ECO:0007669"/>
    <property type="project" value="UniProtKB-KW"/>
</dbReference>
<dbReference type="GO" id="GO:0003847">
    <property type="term" value="F:1-alkyl-2-acetylglycerophosphocholine esterase activity"/>
    <property type="evidence" value="ECO:0007669"/>
    <property type="project" value="UniProtKB-EC"/>
</dbReference>
<dbReference type="Proteomes" id="UP000887159">
    <property type="component" value="Unassembled WGS sequence"/>
</dbReference>
<keyword evidence="6" id="KW-1185">Reference proteome</keyword>
<dbReference type="PANTHER" id="PTHR10272">
    <property type="entry name" value="PLATELET-ACTIVATING FACTOR ACETYLHYDROLASE"/>
    <property type="match status" value="1"/>
</dbReference>
<proteinExistence type="predicted"/>
<dbReference type="Gene3D" id="3.40.50.1820">
    <property type="entry name" value="alpha/beta hydrolase"/>
    <property type="match status" value="1"/>
</dbReference>
<dbReference type="EC" id="3.1.1.47" evidence="1"/>
<evidence type="ECO:0000256" key="1">
    <source>
        <dbReference type="ARBA" id="ARBA00013201"/>
    </source>
</evidence>
<sequence length="126" mass="14670">MVPLKEETSIFQKVNQPMLFINMEKFQTKENLRVMKQMESTEIHRIVITLKGTVHLNQCDVPFLCDKTMRKLFGAHSKLDRFTAMNLTTNLSNVFLSKHLEIPSDPKYSEYIQQHQSVLKEGITSI</sequence>
<dbReference type="Pfam" id="PF03403">
    <property type="entry name" value="PAF-AH_p_II"/>
    <property type="match status" value="1"/>
</dbReference>
<reference evidence="5" key="1">
    <citation type="submission" date="2020-08" db="EMBL/GenBank/DDBJ databases">
        <title>Multicomponent nature underlies the extraordinary mechanical properties of spider dragline silk.</title>
        <authorList>
            <person name="Kono N."/>
            <person name="Nakamura H."/>
            <person name="Mori M."/>
            <person name="Yoshida Y."/>
            <person name="Ohtoshi R."/>
            <person name="Malay A.D."/>
            <person name="Moran D.A.P."/>
            <person name="Tomita M."/>
            <person name="Numata K."/>
            <person name="Arakawa K."/>
        </authorList>
    </citation>
    <scope>NUCLEOTIDE SEQUENCE</scope>
</reference>
<comment type="caution">
    <text evidence="5">The sequence shown here is derived from an EMBL/GenBank/DDBJ whole genome shotgun (WGS) entry which is preliminary data.</text>
</comment>
<evidence type="ECO:0000313" key="6">
    <source>
        <dbReference type="Proteomes" id="UP000887159"/>
    </source>
</evidence>
<gene>
    <name evidence="5" type="primary">PLA2G7</name>
    <name evidence="5" type="ORF">TNCV_1636481</name>
</gene>
<dbReference type="AlphaFoldDB" id="A0A8X6UVX1"/>
<keyword evidence="4" id="KW-0443">Lipid metabolism</keyword>
<accession>A0A8X6UVX1</accession>
<protein>
    <recommendedName>
        <fullName evidence="1">1-alkyl-2-acetylglycerophosphocholine esterase</fullName>
        <ecNumber evidence="1">3.1.1.47</ecNumber>
    </recommendedName>
</protein>
<name>A0A8X6UVX1_TRICX</name>
<keyword evidence="2" id="KW-0378">Hydrolase</keyword>
<organism evidence="5 6">
    <name type="scientific">Trichonephila clavipes</name>
    <name type="common">Golden silk orbweaver</name>
    <name type="synonym">Nephila clavipes</name>
    <dbReference type="NCBI Taxonomy" id="2585209"/>
    <lineage>
        <taxon>Eukaryota</taxon>
        <taxon>Metazoa</taxon>
        <taxon>Ecdysozoa</taxon>
        <taxon>Arthropoda</taxon>
        <taxon>Chelicerata</taxon>
        <taxon>Arachnida</taxon>
        <taxon>Araneae</taxon>
        <taxon>Araneomorphae</taxon>
        <taxon>Entelegynae</taxon>
        <taxon>Araneoidea</taxon>
        <taxon>Nephilidae</taxon>
        <taxon>Trichonephila</taxon>
    </lineage>
</organism>
<evidence type="ECO:0000256" key="3">
    <source>
        <dbReference type="ARBA" id="ARBA00022963"/>
    </source>
</evidence>
<evidence type="ECO:0000256" key="4">
    <source>
        <dbReference type="ARBA" id="ARBA00023098"/>
    </source>
</evidence>
<evidence type="ECO:0000313" key="5">
    <source>
        <dbReference type="EMBL" id="GFX94786.1"/>
    </source>
</evidence>
<dbReference type="InterPro" id="IPR029058">
    <property type="entry name" value="AB_hydrolase_fold"/>
</dbReference>